<accession>A0A401QV51</accession>
<protein>
    <submittedName>
        <fullName evidence="1">Uncharacterized protein</fullName>
    </submittedName>
</protein>
<comment type="caution">
    <text evidence="1">The sequence shown here is derived from an EMBL/GenBank/DDBJ whole genome shotgun (WGS) entry which is preliminary data.</text>
</comment>
<name>A0A401QV51_STRNR</name>
<dbReference type="RefSeq" id="WP_016578204.1">
    <property type="nucleotide sequence ID" value="NZ_BHXC01000006.1"/>
</dbReference>
<evidence type="ECO:0000313" key="1">
    <source>
        <dbReference type="EMBL" id="GCB89193.1"/>
    </source>
</evidence>
<dbReference type="EMBL" id="BHXC01000006">
    <property type="protein sequence ID" value="GCB89193.1"/>
    <property type="molecule type" value="Genomic_DNA"/>
</dbReference>
<reference evidence="1 2" key="1">
    <citation type="journal article" date="2019" name="Microbiol. Resour. Announc.">
        <title>Draft Genome Sequence of the Most Traditional epsilon-Poly-l-Lysine Producer, Streptomyces albulus NBRC14147.</title>
        <authorList>
            <person name="Yamanaka K."/>
            <person name="Hamano Y."/>
        </authorList>
    </citation>
    <scope>NUCLEOTIDE SEQUENCE [LARGE SCALE GENOMIC DNA]</scope>
    <source>
        <strain evidence="1 2">NBRC 14147</strain>
    </source>
</reference>
<organism evidence="1 2">
    <name type="scientific">Streptomyces noursei</name>
    <name type="common">Streptomyces albulus</name>
    <dbReference type="NCBI Taxonomy" id="1971"/>
    <lineage>
        <taxon>Bacteria</taxon>
        <taxon>Bacillati</taxon>
        <taxon>Actinomycetota</taxon>
        <taxon>Actinomycetes</taxon>
        <taxon>Kitasatosporales</taxon>
        <taxon>Streptomycetaceae</taxon>
        <taxon>Streptomyces</taxon>
    </lineage>
</organism>
<dbReference type="Proteomes" id="UP000288351">
    <property type="component" value="Unassembled WGS sequence"/>
</dbReference>
<sequence length="224" mass="24815">MEETSRARDELDRLGRSLRRQLVVLINDLTVRVHLRRLSLDEPKVADRCEPPRYHYATVYQGNRPAAATAAETASRAAFLLRSAGWDVTESEEDDDGVLWRVVVAHQDGNAIRILTSDNTPAVSFRGQTPALALYPPKPVQQPEPVRTPEAITPGYVLCYECDGLGWCPGCGGRGWVLGQHHRRSRCRECGTTKVCPICRGAGQLNASSLSPYQRGYYPGLDRG</sequence>
<dbReference type="AlphaFoldDB" id="A0A401QV51"/>
<evidence type="ECO:0000313" key="2">
    <source>
        <dbReference type="Proteomes" id="UP000288351"/>
    </source>
</evidence>
<gene>
    <name evidence="1" type="ORF">SALB_01867</name>
</gene>
<proteinExistence type="predicted"/>